<accession>A0A1H4FE04</accession>
<dbReference type="Pfam" id="PF07676">
    <property type="entry name" value="PD40"/>
    <property type="match status" value="2"/>
</dbReference>
<keyword evidence="4" id="KW-0378">Hydrolase</keyword>
<dbReference type="SUPFAM" id="SSF53474">
    <property type="entry name" value="alpha/beta-Hydrolases"/>
    <property type="match status" value="1"/>
</dbReference>
<keyword evidence="5" id="KW-0720">Serine protease</keyword>
<evidence type="ECO:0000256" key="9">
    <source>
        <dbReference type="ARBA" id="ARBA00045885"/>
    </source>
</evidence>
<comment type="function">
    <text evidence="9">This enzyme catalyzes the hydrolysis of the N-terminal peptide bond of an N-acetylated peptide to generate an N-acetylated amino acid and a peptide with a free N-terminus. It preferentially cleaves off Ac-Ala, Ac-Met and Ac-Ser. Also, involved in the degradation of oxidized and glycated proteins.</text>
</comment>
<dbReference type="PANTHER" id="PTHR42776:SF13">
    <property type="entry name" value="DIPEPTIDYL-PEPTIDASE 5"/>
    <property type="match status" value="1"/>
</dbReference>
<keyword evidence="13" id="KW-1185">Reference proteome</keyword>
<feature type="domain" description="Peptidase S9 prolyl oligopeptidase catalytic" evidence="11">
    <location>
        <begin position="478"/>
        <end position="683"/>
    </location>
</feature>
<evidence type="ECO:0000313" key="13">
    <source>
        <dbReference type="Proteomes" id="UP000198773"/>
    </source>
</evidence>
<keyword evidence="6" id="KW-0007">Acetylation</keyword>
<keyword evidence="2" id="KW-0645">Protease</keyword>
<dbReference type="InterPro" id="IPR011042">
    <property type="entry name" value="6-blade_b-propeller_TolB-like"/>
</dbReference>
<dbReference type="InterPro" id="IPR002471">
    <property type="entry name" value="Pept_S9_AS"/>
</dbReference>
<evidence type="ECO:0000256" key="5">
    <source>
        <dbReference type="ARBA" id="ARBA00022825"/>
    </source>
</evidence>
<proteinExistence type="inferred from homology"/>
<dbReference type="GO" id="GO:0004252">
    <property type="term" value="F:serine-type endopeptidase activity"/>
    <property type="evidence" value="ECO:0007669"/>
    <property type="project" value="InterPro"/>
</dbReference>
<evidence type="ECO:0000256" key="6">
    <source>
        <dbReference type="ARBA" id="ARBA00022990"/>
    </source>
</evidence>
<dbReference type="AlphaFoldDB" id="A0A1H4FE04"/>
<keyword evidence="12" id="KW-0031">Aminopeptidase</keyword>
<organism evidence="12 13">
    <name type="scientific">Alkalimonas amylolytica</name>
    <dbReference type="NCBI Taxonomy" id="152573"/>
    <lineage>
        <taxon>Bacteria</taxon>
        <taxon>Pseudomonadati</taxon>
        <taxon>Pseudomonadota</taxon>
        <taxon>Gammaproteobacteria</taxon>
        <taxon>Alkalimonas</taxon>
    </lineage>
</organism>
<dbReference type="Proteomes" id="UP000198773">
    <property type="component" value="Unassembled WGS sequence"/>
</dbReference>
<dbReference type="SUPFAM" id="SSF82171">
    <property type="entry name" value="DPP6 N-terminal domain-like"/>
    <property type="match status" value="1"/>
</dbReference>
<dbReference type="STRING" id="152573.SAMN04488051_11019"/>
<evidence type="ECO:0000256" key="1">
    <source>
        <dbReference type="ARBA" id="ARBA00010040"/>
    </source>
</evidence>
<evidence type="ECO:0000313" key="12">
    <source>
        <dbReference type="EMBL" id="SEA95564.1"/>
    </source>
</evidence>
<dbReference type="RefSeq" id="WP_091344736.1">
    <property type="nucleotide sequence ID" value="NZ_FNRM01000010.1"/>
</dbReference>
<dbReference type="OrthoDB" id="9812921at2"/>
<dbReference type="PROSITE" id="PS00708">
    <property type="entry name" value="PRO_ENDOPEP_SER"/>
    <property type="match status" value="1"/>
</dbReference>
<evidence type="ECO:0000256" key="3">
    <source>
        <dbReference type="ARBA" id="ARBA00022729"/>
    </source>
</evidence>
<dbReference type="InterPro" id="IPR001375">
    <property type="entry name" value="Peptidase_S9_cat"/>
</dbReference>
<feature type="chain" id="PRO_5011581628" description="Acyl-peptide hydrolase" evidence="10">
    <location>
        <begin position="28"/>
        <end position="688"/>
    </location>
</feature>
<dbReference type="Pfam" id="PF00326">
    <property type="entry name" value="Peptidase_S9"/>
    <property type="match status" value="1"/>
</dbReference>
<dbReference type="InterPro" id="IPR029058">
    <property type="entry name" value="AB_hydrolase_fold"/>
</dbReference>
<dbReference type="GO" id="GO:0006508">
    <property type="term" value="P:proteolysis"/>
    <property type="evidence" value="ECO:0007669"/>
    <property type="project" value="UniProtKB-KW"/>
</dbReference>
<gene>
    <name evidence="12" type="ORF">SAMN04488051_11019</name>
</gene>
<dbReference type="GO" id="GO:0004177">
    <property type="term" value="F:aminopeptidase activity"/>
    <property type="evidence" value="ECO:0007669"/>
    <property type="project" value="UniProtKB-KW"/>
</dbReference>
<keyword evidence="3 10" id="KW-0732">Signal</keyword>
<evidence type="ECO:0000256" key="7">
    <source>
        <dbReference type="ARBA" id="ARBA00032284"/>
    </source>
</evidence>
<dbReference type="InterPro" id="IPR011659">
    <property type="entry name" value="WD40"/>
</dbReference>
<dbReference type="Gene3D" id="2.120.10.30">
    <property type="entry name" value="TolB, C-terminal domain"/>
    <property type="match status" value="2"/>
</dbReference>
<evidence type="ECO:0000256" key="8">
    <source>
        <dbReference type="ARBA" id="ARBA00032596"/>
    </source>
</evidence>
<evidence type="ECO:0000256" key="4">
    <source>
        <dbReference type="ARBA" id="ARBA00022801"/>
    </source>
</evidence>
<evidence type="ECO:0000256" key="2">
    <source>
        <dbReference type="ARBA" id="ARBA00022670"/>
    </source>
</evidence>
<name>A0A1H4FE04_ALKAM</name>
<comment type="similarity">
    <text evidence="1">Belongs to the peptidase S9C family.</text>
</comment>
<evidence type="ECO:0000259" key="11">
    <source>
        <dbReference type="Pfam" id="PF00326"/>
    </source>
</evidence>
<evidence type="ECO:0000256" key="10">
    <source>
        <dbReference type="SAM" id="SignalP"/>
    </source>
</evidence>
<sequence length="688" mass="76843">MVPFFSGRLTAVLTLSASLLWAGLAKAEAPRPLTPEDLWQVQRPSAPVMAPDGKSALYGVSSYSMETDRGTTALHWLNLQTGQSQQLTFPASGSDSGAVWRPDGSKIAFVSRRQAERNQIFVMRMDGGEPRQLTDLPVAVSAVQWMPDGQSLVFMAQVPADFDGDFAALKAQQAEKAKSKVSAFVTENRLYRHWDRFLEQDAYPRLFRVQLTSGEVTELTPGWQRYFNIGGGISYDISPDGRHIALTANTTEPPFDDFKADVLLLQTDGSGSYVNLSADNTGRDINPVFSPDGRYLLWGRSLRNDFYADQINLLQYDLRNGQSRMLTQDFDHTPVNWQYSRNGRQIFFQADDRAMTSLFAMPARGGAIREVLRGGTNTGLAETADGRLLFVHHGLTQMPELFSVRVNGRDRRQLTQLNQALQDSIDWGKVENVTYAGANDAPVQMFVVYPPNFDASKKWPVLNLLHGGPHGFFGDTFHFRWNAQVFAAAGYITILPNFHGSTSFGQDFAISIHGDHPTKPFIDSERAIDFMLERPYVDGNRLAAAGGSYGGYLVSWIAGHTDRYQALINHAGVYNLKGQFASDTTAHRVHAYGGAPWDGMDNVLRFSPSMHAANFKTPMLIIHGELDYRVPVTQGFEIYGVYKGMGLDARLVYFPDENHWILKPNNSVFWFNEFTGWLDRYLGPGPKE</sequence>
<protein>
    <recommendedName>
        <fullName evidence="8">Acyl-peptide hydrolase</fullName>
    </recommendedName>
    <alternativeName>
        <fullName evidence="7">Acylaminoacyl-peptidase</fullName>
    </alternativeName>
</protein>
<feature type="signal peptide" evidence="10">
    <location>
        <begin position="1"/>
        <end position="27"/>
    </location>
</feature>
<dbReference type="Gene3D" id="3.40.50.1820">
    <property type="entry name" value="alpha/beta hydrolase"/>
    <property type="match status" value="1"/>
</dbReference>
<dbReference type="EMBL" id="FNRM01000010">
    <property type="protein sequence ID" value="SEA95564.1"/>
    <property type="molecule type" value="Genomic_DNA"/>
</dbReference>
<dbReference type="FunFam" id="3.40.50.1820:FF:000028">
    <property type="entry name" value="S9 family peptidase"/>
    <property type="match status" value="1"/>
</dbReference>
<reference evidence="12 13" key="1">
    <citation type="submission" date="2016-10" db="EMBL/GenBank/DDBJ databases">
        <authorList>
            <person name="de Groot N.N."/>
        </authorList>
    </citation>
    <scope>NUCLEOTIDE SEQUENCE [LARGE SCALE GENOMIC DNA]</scope>
    <source>
        <strain evidence="12 13">CGMCC 1.3430</strain>
    </source>
</reference>
<dbReference type="PANTHER" id="PTHR42776">
    <property type="entry name" value="SERINE PEPTIDASE S9 FAMILY MEMBER"/>
    <property type="match status" value="1"/>
</dbReference>